<protein>
    <submittedName>
        <fullName evidence="1">Uncharacterized protein</fullName>
    </submittedName>
</protein>
<organism evidence="1 2">
    <name type="scientific">Lojkania enalia</name>
    <dbReference type="NCBI Taxonomy" id="147567"/>
    <lineage>
        <taxon>Eukaryota</taxon>
        <taxon>Fungi</taxon>
        <taxon>Dikarya</taxon>
        <taxon>Ascomycota</taxon>
        <taxon>Pezizomycotina</taxon>
        <taxon>Dothideomycetes</taxon>
        <taxon>Pleosporomycetidae</taxon>
        <taxon>Pleosporales</taxon>
        <taxon>Pleosporales incertae sedis</taxon>
        <taxon>Lojkania</taxon>
    </lineage>
</organism>
<comment type="caution">
    <text evidence="1">The sequence shown here is derived from an EMBL/GenBank/DDBJ whole genome shotgun (WGS) entry which is preliminary data.</text>
</comment>
<dbReference type="AlphaFoldDB" id="A0A9P4N5E6"/>
<dbReference type="EMBL" id="ML986601">
    <property type="protein sequence ID" value="KAF2266023.1"/>
    <property type="molecule type" value="Genomic_DNA"/>
</dbReference>
<accession>A0A9P4N5E6</accession>
<reference evidence="2" key="1">
    <citation type="journal article" date="2020" name="Stud. Mycol.">
        <title>101 Dothideomycetes genomes: A test case for predicting lifestyles and emergence of pathogens.</title>
        <authorList>
            <person name="Haridas S."/>
            <person name="Albert R."/>
            <person name="Binder M."/>
            <person name="Bloem J."/>
            <person name="LaButti K."/>
            <person name="Salamov A."/>
            <person name="Andreopoulos B."/>
            <person name="Baker S."/>
            <person name="Barry K."/>
            <person name="Bills G."/>
            <person name="Bluhm B."/>
            <person name="Cannon C."/>
            <person name="Castanera R."/>
            <person name="Culley D."/>
            <person name="Daum C."/>
            <person name="Ezra D."/>
            <person name="Gonzalez J."/>
            <person name="Henrissat B."/>
            <person name="Kuo A."/>
            <person name="Liang C."/>
            <person name="Lipzen A."/>
            <person name="Lutzoni F."/>
            <person name="Magnuson J."/>
            <person name="Mondo S."/>
            <person name="Nolan M."/>
            <person name="Ohm R."/>
            <person name="Pangilinan J."/>
            <person name="Park H.-J."/>
            <person name="Ramirez L."/>
            <person name="Alfaro M."/>
            <person name="Sun H."/>
            <person name="Tritt A."/>
            <person name="Yoshinaga Y."/>
            <person name="Zwiers L.-H."/>
            <person name="Turgeon B."/>
            <person name="Goodwin S."/>
            <person name="Spatafora J."/>
            <person name="Crous P."/>
            <person name="Grigoriev I."/>
        </authorList>
    </citation>
    <scope>NUCLEOTIDE SEQUENCE [LARGE SCALE GENOMIC DNA]</scope>
    <source>
        <strain evidence="2">CBS 304.66</strain>
    </source>
</reference>
<name>A0A9P4N5E6_9PLEO</name>
<evidence type="ECO:0000313" key="1">
    <source>
        <dbReference type="EMBL" id="KAF2266023.1"/>
    </source>
</evidence>
<dbReference type="Proteomes" id="UP000800093">
    <property type="component" value="Unassembled WGS sequence"/>
</dbReference>
<keyword evidence="2" id="KW-1185">Reference proteome</keyword>
<proteinExistence type="predicted"/>
<gene>
    <name evidence="1" type="ORF">CC78DRAFT_578595</name>
</gene>
<sequence>MYGAEWAQAGAGGRRVFKQAVDPSASARSELPDILASASLPRTLHTTVWTLISLFMHLHLNARCKQGSGHCSRRKDSDEPCRLQAQQFVGSAIHIRLCLATRIKIRRQLNAIRQTPMPLREQNSEASAAARVWGCLPTVITYCTALAKGGRVGNDGAITACENLVSPRRLDGCTLWMGVRSFIIDLPCPCSLATGLPPHVLPSLCAAGRCAWHRGLLKTRLRPHVDSPTLGH</sequence>
<evidence type="ECO:0000313" key="2">
    <source>
        <dbReference type="Proteomes" id="UP000800093"/>
    </source>
</evidence>